<dbReference type="PROSITE" id="PS51186">
    <property type="entry name" value="GNAT"/>
    <property type="match status" value="1"/>
</dbReference>
<feature type="domain" description="N-acetyltransferase" evidence="3">
    <location>
        <begin position="5"/>
        <end position="161"/>
    </location>
</feature>
<dbReference type="EMBL" id="ADVL01000255">
    <property type="protein sequence ID" value="EFH12275.1"/>
    <property type="molecule type" value="Genomic_DNA"/>
</dbReference>
<gene>
    <name evidence="4" type="ORF">HMPREF0731_1517</name>
</gene>
<evidence type="ECO:0000256" key="2">
    <source>
        <dbReference type="ARBA" id="ARBA00023315"/>
    </source>
</evidence>
<dbReference type="PANTHER" id="PTHR43877:SF2">
    <property type="entry name" value="AMINOALKYLPHOSPHONATE N-ACETYLTRANSFERASE-RELATED"/>
    <property type="match status" value="1"/>
</dbReference>
<evidence type="ECO:0000313" key="5">
    <source>
        <dbReference type="Proteomes" id="UP000005324"/>
    </source>
</evidence>
<dbReference type="GO" id="GO:0016747">
    <property type="term" value="F:acyltransferase activity, transferring groups other than amino-acyl groups"/>
    <property type="evidence" value="ECO:0007669"/>
    <property type="project" value="InterPro"/>
</dbReference>
<dbReference type="InterPro" id="IPR016890">
    <property type="entry name" value="UCP028520"/>
</dbReference>
<proteinExistence type="predicted"/>
<dbReference type="PANTHER" id="PTHR43877">
    <property type="entry name" value="AMINOALKYLPHOSPHONATE N-ACETYLTRANSFERASE-RELATED-RELATED"/>
    <property type="match status" value="1"/>
</dbReference>
<dbReference type="SUPFAM" id="SSF55729">
    <property type="entry name" value="Acyl-CoA N-acyltransferases (Nat)"/>
    <property type="match status" value="1"/>
</dbReference>
<name>D5RKA7_9PROT</name>
<evidence type="ECO:0000256" key="1">
    <source>
        <dbReference type="ARBA" id="ARBA00022679"/>
    </source>
</evidence>
<evidence type="ECO:0000313" key="4">
    <source>
        <dbReference type="EMBL" id="EFH12275.1"/>
    </source>
</evidence>
<evidence type="ECO:0000259" key="3">
    <source>
        <dbReference type="PROSITE" id="PS51186"/>
    </source>
</evidence>
<dbReference type="OrthoDB" id="6182349at2"/>
<keyword evidence="1 4" id="KW-0808">Transferase</keyword>
<dbReference type="HOGENOM" id="CLU_106328_0_0_5"/>
<dbReference type="RefSeq" id="WP_007004741.1">
    <property type="nucleotide sequence ID" value="NZ_GG770780.1"/>
</dbReference>
<dbReference type="Pfam" id="PF00583">
    <property type="entry name" value="Acetyltransf_1"/>
    <property type="match status" value="1"/>
</dbReference>
<comment type="caution">
    <text evidence="4">The sequence shown here is derived from an EMBL/GenBank/DDBJ whole genome shotgun (WGS) entry which is preliminary data.</text>
</comment>
<dbReference type="InterPro" id="IPR000182">
    <property type="entry name" value="GNAT_dom"/>
</dbReference>
<accession>D5RKA7</accession>
<dbReference type="PIRSF" id="PIRSF028520">
    <property type="entry name" value="UCP028520"/>
    <property type="match status" value="1"/>
</dbReference>
<organism evidence="4 5">
    <name type="scientific">Pseudoroseomonas cervicalis ATCC 49957</name>
    <dbReference type="NCBI Taxonomy" id="525371"/>
    <lineage>
        <taxon>Bacteria</taxon>
        <taxon>Pseudomonadati</taxon>
        <taxon>Pseudomonadota</taxon>
        <taxon>Alphaproteobacteria</taxon>
        <taxon>Acetobacterales</taxon>
        <taxon>Roseomonadaceae</taxon>
        <taxon>Roseomonas</taxon>
    </lineage>
</organism>
<dbReference type="Proteomes" id="UP000005324">
    <property type="component" value="Unassembled WGS sequence"/>
</dbReference>
<keyword evidence="2" id="KW-0012">Acyltransferase</keyword>
<reference evidence="4 5" key="1">
    <citation type="submission" date="2010-04" db="EMBL/GenBank/DDBJ databases">
        <authorList>
            <person name="Qin X."/>
            <person name="Bachman B."/>
            <person name="Battles P."/>
            <person name="Bell A."/>
            <person name="Bess C."/>
            <person name="Bickham C."/>
            <person name="Chaboub L."/>
            <person name="Chen D."/>
            <person name="Coyle M."/>
            <person name="Deiros D.R."/>
            <person name="Dinh H."/>
            <person name="Forbes L."/>
            <person name="Fowler G."/>
            <person name="Francisco L."/>
            <person name="Fu Q."/>
            <person name="Gubbala S."/>
            <person name="Hale W."/>
            <person name="Han Y."/>
            <person name="Hemphill L."/>
            <person name="Highlander S.K."/>
            <person name="Hirani K."/>
            <person name="Hogues M."/>
            <person name="Jackson L."/>
            <person name="Jakkamsetti A."/>
            <person name="Javaid M."/>
            <person name="Jiang H."/>
            <person name="Korchina V."/>
            <person name="Kovar C."/>
            <person name="Lara F."/>
            <person name="Lee S."/>
            <person name="Mata R."/>
            <person name="Mathew T."/>
            <person name="Moen C."/>
            <person name="Morales K."/>
            <person name="Munidasa M."/>
            <person name="Nazareth L."/>
            <person name="Ngo R."/>
            <person name="Nguyen L."/>
            <person name="Okwuonu G."/>
            <person name="Ongeri F."/>
            <person name="Patil S."/>
            <person name="Petrosino J."/>
            <person name="Pham C."/>
            <person name="Pham P."/>
            <person name="Pu L.-L."/>
            <person name="Puazo M."/>
            <person name="Raj R."/>
            <person name="Reid J."/>
            <person name="Rouhana J."/>
            <person name="Saada N."/>
            <person name="Shang Y."/>
            <person name="Simmons D."/>
            <person name="Thornton R."/>
            <person name="Warren J."/>
            <person name="Weissenberger G."/>
            <person name="Zhang J."/>
            <person name="Zhang L."/>
            <person name="Zhou C."/>
            <person name="Zhu D."/>
            <person name="Muzny D."/>
            <person name="Worley K."/>
            <person name="Gibbs R."/>
        </authorList>
    </citation>
    <scope>NUCLEOTIDE SEQUENCE [LARGE SCALE GENOMIC DNA]</scope>
    <source>
        <strain evidence="4 5">ATCC 49957</strain>
    </source>
</reference>
<dbReference type="InterPro" id="IPR050832">
    <property type="entry name" value="Bact_Acetyltransf"/>
</dbReference>
<dbReference type="AlphaFoldDB" id="D5RKA7"/>
<protein>
    <submittedName>
        <fullName evidence="4">Acetyltransferase, GNAT family</fullName>
    </submittedName>
</protein>
<keyword evidence="5" id="KW-1185">Reference proteome</keyword>
<sequence>MRRPGPILPAQHPALLALNNLHAEAVNALDAAGFAALCGAAFWTGALWREEKPLGFLIALRPTGPATGPNHGWMQAHRPGAAYIDRVVVDAAAQGRGTGRALYAALAAAALEAGLAELGCEVNLAPPNPVSMGFHTRLGFAPVGEATDPRNGKVVRYLAAPAAPLTAHFLRSPDHRPCPAGQG</sequence>
<dbReference type="InterPro" id="IPR016181">
    <property type="entry name" value="Acyl_CoA_acyltransferase"/>
</dbReference>
<dbReference type="Gene3D" id="3.40.630.30">
    <property type="match status" value="1"/>
</dbReference>